<evidence type="ECO:0000313" key="4">
    <source>
        <dbReference type="Proteomes" id="UP000247810"/>
    </source>
</evidence>
<feature type="region of interest" description="Disordered" evidence="1">
    <location>
        <begin position="1"/>
        <end position="33"/>
    </location>
</feature>
<dbReference type="EMBL" id="KZ826170">
    <property type="protein sequence ID" value="PYH87787.1"/>
    <property type="molecule type" value="Genomic_DNA"/>
</dbReference>
<keyword evidence="4" id="KW-1185">Reference proteome</keyword>
<accession>A0A319CZK7</accession>
<dbReference type="VEuPathDB" id="FungiDB:BO71DRAFT_404372"/>
<name>A0A319CZK7_9EURO</name>
<protein>
    <recommendedName>
        <fullName evidence="2">Myb-like domain-containing protein</fullName>
    </recommendedName>
</protein>
<evidence type="ECO:0000259" key="2">
    <source>
        <dbReference type="PROSITE" id="PS50090"/>
    </source>
</evidence>
<dbReference type="InterPro" id="IPR009057">
    <property type="entry name" value="Homeodomain-like_sf"/>
</dbReference>
<organism evidence="3 4">
    <name type="scientific">Aspergillus ellipticus CBS 707.79</name>
    <dbReference type="NCBI Taxonomy" id="1448320"/>
    <lineage>
        <taxon>Eukaryota</taxon>
        <taxon>Fungi</taxon>
        <taxon>Dikarya</taxon>
        <taxon>Ascomycota</taxon>
        <taxon>Pezizomycotina</taxon>
        <taxon>Eurotiomycetes</taxon>
        <taxon>Eurotiomycetidae</taxon>
        <taxon>Eurotiales</taxon>
        <taxon>Aspergillaceae</taxon>
        <taxon>Aspergillus</taxon>
        <taxon>Aspergillus subgen. Circumdati</taxon>
    </lineage>
</organism>
<feature type="domain" description="Myb-like" evidence="2">
    <location>
        <begin position="24"/>
        <end position="78"/>
    </location>
</feature>
<dbReference type="InterPro" id="IPR001005">
    <property type="entry name" value="SANT/Myb"/>
</dbReference>
<feature type="compositionally biased region" description="Basic and acidic residues" evidence="1">
    <location>
        <begin position="1"/>
        <end position="24"/>
    </location>
</feature>
<dbReference type="Proteomes" id="UP000247810">
    <property type="component" value="Unassembled WGS sequence"/>
</dbReference>
<evidence type="ECO:0000313" key="3">
    <source>
        <dbReference type="EMBL" id="PYH87787.1"/>
    </source>
</evidence>
<proteinExistence type="predicted"/>
<dbReference type="OrthoDB" id="2143914at2759"/>
<gene>
    <name evidence="3" type="ORF">BO71DRAFT_404372</name>
</gene>
<reference evidence="3 4" key="1">
    <citation type="submission" date="2018-02" db="EMBL/GenBank/DDBJ databases">
        <title>The genomes of Aspergillus section Nigri reveals drivers in fungal speciation.</title>
        <authorList>
            <consortium name="DOE Joint Genome Institute"/>
            <person name="Vesth T.C."/>
            <person name="Nybo J."/>
            <person name="Theobald S."/>
            <person name="Brandl J."/>
            <person name="Frisvad J.C."/>
            <person name="Nielsen K.F."/>
            <person name="Lyhne E.K."/>
            <person name="Kogle M.E."/>
            <person name="Kuo A."/>
            <person name="Riley R."/>
            <person name="Clum A."/>
            <person name="Nolan M."/>
            <person name="Lipzen A."/>
            <person name="Salamov A."/>
            <person name="Henrissat B."/>
            <person name="Wiebenga A."/>
            <person name="De vries R.P."/>
            <person name="Grigoriev I.V."/>
            <person name="Mortensen U.H."/>
            <person name="Andersen M.R."/>
            <person name="Baker S.E."/>
        </authorList>
    </citation>
    <scope>NUCLEOTIDE SEQUENCE [LARGE SCALE GENOMIC DNA]</scope>
    <source>
        <strain evidence="3 4">CBS 707.79</strain>
    </source>
</reference>
<dbReference type="SUPFAM" id="SSF46689">
    <property type="entry name" value="Homeodomain-like"/>
    <property type="match status" value="1"/>
</dbReference>
<sequence length="80" mass="9260">MSMDKGEKPAGEMDHPSSRLEHRGTSRRGKKWSSEEVVFLQELRSDKGKSWSEVTRLFSIRYPGRSRGSIQVYWSTKRGT</sequence>
<dbReference type="STRING" id="1448320.A0A319CZK7"/>
<evidence type="ECO:0000256" key="1">
    <source>
        <dbReference type="SAM" id="MobiDB-lite"/>
    </source>
</evidence>
<dbReference type="AlphaFoldDB" id="A0A319CZK7"/>
<dbReference type="PROSITE" id="PS50090">
    <property type="entry name" value="MYB_LIKE"/>
    <property type="match status" value="1"/>
</dbReference>